<dbReference type="SMART" id="SM00353">
    <property type="entry name" value="HLH"/>
    <property type="match status" value="1"/>
</dbReference>
<dbReference type="InterPro" id="IPR040238">
    <property type="entry name" value="TAL-like"/>
</dbReference>
<dbReference type="InterPro" id="IPR036638">
    <property type="entry name" value="HLH_DNA-bd_sf"/>
</dbReference>
<feature type="compositionally biased region" description="Acidic residues" evidence="4">
    <location>
        <begin position="146"/>
        <end position="158"/>
    </location>
</feature>
<dbReference type="Ensembl" id="ENSTRUT00000064392.1">
    <property type="protein sequence ID" value="ENSTRUP00000081256.1"/>
    <property type="gene ID" value="ENSTRUG00000029149.1"/>
</dbReference>
<dbReference type="InParanoid" id="A0A674P5R0"/>
<evidence type="ECO:0000259" key="5">
    <source>
        <dbReference type="PROSITE" id="PS50888"/>
    </source>
</evidence>
<dbReference type="GeneTree" id="ENSGT00940000159889"/>
<evidence type="ECO:0000313" key="6">
    <source>
        <dbReference type="Ensembl" id="ENSTRUP00000081256.1"/>
    </source>
</evidence>
<reference evidence="6" key="2">
    <citation type="submission" date="2025-08" db="UniProtKB">
        <authorList>
            <consortium name="Ensembl"/>
        </authorList>
    </citation>
    <scope>IDENTIFICATION</scope>
</reference>
<reference evidence="6" key="3">
    <citation type="submission" date="2025-09" db="UniProtKB">
        <authorList>
            <consortium name="Ensembl"/>
        </authorList>
    </citation>
    <scope>IDENTIFICATION</scope>
</reference>
<evidence type="ECO:0000256" key="3">
    <source>
        <dbReference type="ARBA" id="ARBA00023163"/>
    </source>
</evidence>
<feature type="domain" description="BHLH" evidence="5">
    <location>
        <begin position="66"/>
        <end position="118"/>
    </location>
</feature>
<proteinExistence type="predicted"/>
<dbReference type="PANTHER" id="PTHR13864">
    <property type="entry name" value="T-CELL ACUTE LYMPHOCYTIC LEUKEMIA/STEM CELL LEUKEMIA-RELATED"/>
    <property type="match status" value="1"/>
</dbReference>
<feature type="region of interest" description="Disordered" evidence="4">
    <location>
        <begin position="124"/>
        <end position="160"/>
    </location>
</feature>
<evidence type="ECO:0000256" key="2">
    <source>
        <dbReference type="ARBA" id="ARBA00023125"/>
    </source>
</evidence>
<dbReference type="CDD" id="cd11413">
    <property type="entry name" value="bHLH_TS_TAL_LYL"/>
    <property type="match status" value="1"/>
</dbReference>
<dbReference type="InterPro" id="IPR011598">
    <property type="entry name" value="bHLH_dom"/>
</dbReference>
<dbReference type="Proteomes" id="UP000005226">
    <property type="component" value="Chromosome 20"/>
</dbReference>
<accession>A0A674P5R0</accession>
<dbReference type="AlphaFoldDB" id="A0A674P5R0"/>
<keyword evidence="2" id="KW-0238">DNA-binding</keyword>
<dbReference type="SUPFAM" id="SSF47459">
    <property type="entry name" value="HLH, helix-loop-helix DNA-binding domain"/>
    <property type="match status" value="1"/>
</dbReference>
<keyword evidence="1" id="KW-0805">Transcription regulation</keyword>
<sequence length="186" mass="20271">AEARRARERVSGADRCALGPVCVPDWLSGAAGRDEREAGRHDSCGRGRGCRSPGGYFLGTACLWPGVRCSSNSRERWRQQNVNGAFAELRRLIPTHPPDVKLSKNEILRRALNYIGFLDRLVTDQNPGTGPPQDGGALSSSWDSCGDADSDGAPEEQEGGSLLQDLAWLDLLEPSWTSRQPQEPLM</sequence>
<dbReference type="GO" id="GO:0000978">
    <property type="term" value="F:RNA polymerase II cis-regulatory region sequence-specific DNA binding"/>
    <property type="evidence" value="ECO:0007669"/>
    <property type="project" value="TreeGrafter"/>
</dbReference>
<protein>
    <recommendedName>
        <fullName evidence="5">BHLH domain-containing protein</fullName>
    </recommendedName>
</protein>
<evidence type="ECO:0000256" key="4">
    <source>
        <dbReference type="SAM" id="MobiDB-lite"/>
    </source>
</evidence>
<evidence type="ECO:0000256" key="1">
    <source>
        <dbReference type="ARBA" id="ARBA00023015"/>
    </source>
</evidence>
<dbReference type="Gene3D" id="4.10.280.10">
    <property type="entry name" value="Helix-loop-helix DNA-binding domain"/>
    <property type="match status" value="1"/>
</dbReference>
<dbReference type="Pfam" id="PF00010">
    <property type="entry name" value="HLH"/>
    <property type="match status" value="1"/>
</dbReference>
<reference evidence="6 7" key="1">
    <citation type="journal article" date="2011" name="Genome Biol. Evol.">
        <title>Integration of the genetic map and genome assembly of fugu facilitates insights into distinct features of genome evolution in teleosts and mammals.</title>
        <authorList>
            <person name="Kai W."/>
            <person name="Kikuchi K."/>
            <person name="Tohari S."/>
            <person name="Chew A.K."/>
            <person name="Tay A."/>
            <person name="Fujiwara A."/>
            <person name="Hosoya S."/>
            <person name="Suetake H."/>
            <person name="Naruse K."/>
            <person name="Brenner S."/>
            <person name="Suzuki Y."/>
            <person name="Venkatesh B."/>
        </authorList>
    </citation>
    <scope>NUCLEOTIDE SEQUENCE [LARGE SCALE GENOMIC DNA]</scope>
</reference>
<keyword evidence="7" id="KW-1185">Reference proteome</keyword>
<dbReference type="GO" id="GO:0046983">
    <property type="term" value="F:protein dimerization activity"/>
    <property type="evidence" value="ECO:0007669"/>
    <property type="project" value="InterPro"/>
</dbReference>
<organism evidence="6 7">
    <name type="scientific">Takifugu rubripes</name>
    <name type="common">Japanese pufferfish</name>
    <name type="synonym">Fugu rubripes</name>
    <dbReference type="NCBI Taxonomy" id="31033"/>
    <lineage>
        <taxon>Eukaryota</taxon>
        <taxon>Metazoa</taxon>
        <taxon>Chordata</taxon>
        <taxon>Craniata</taxon>
        <taxon>Vertebrata</taxon>
        <taxon>Euteleostomi</taxon>
        <taxon>Actinopterygii</taxon>
        <taxon>Neopterygii</taxon>
        <taxon>Teleostei</taxon>
        <taxon>Neoteleostei</taxon>
        <taxon>Acanthomorphata</taxon>
        <taxon>Eupercaria</taxon>
        <taxon>Tetraodontiformes</taxon>
        <taxon>Tetradontoidea</taxon>
        <taxon>Tetraodontidae</taxon>
        <taxon>Takifugu</taxon>
    </lineage>
</organism>
<keyword evidence="3" id="KW-0804">Transcription</keyword>
<dbReference type="GO" id="GO:0000981">
    <property type="term" value="F:DNA-binding transcription factor activity, RNA polymerase II-specific"/>
    <property type="evidence" value="ECO:0007669"/>
    <property type="project" value="InterPro"/>
</dbReference>
<dbReference type="PANTHER" id="PTHR13864:SF6">
    <property type="entry name" value="PROTEIN LYL-1"/>
    <property type="match status" value="1"/>
</dbReference>
<evidence type="ECO:0000313" key="7">
    <source>
        <dbReference type="Proteomes" id="UP000005226"/>
    </source>
</evidence>
<name>A0A674P5R0_TAKRU</name>
<dbReference type="PROSITE" id="PS50888">
    <property type="entry name" value="BHLH"/>
    <property type="match status" value="1"/>
</dbReference>